<reference evidence="7" key="1">
    <citation type="journal article" date="2013" name="G3 (Bethesda)">
        <title>Comparative genomics of a plant-pathogenic fungus, Pyrenophora tritici-repentis, reveals transduplication and the impact of repeat elements on pathogenicity and population divergence.</title>
        <authorList>
            <person name="Manning V.A."/>
            <person name="Pandelova I."/>
            <person name="Dhillon B."/>
            <person name="Wilhelm L.J."/>
            <person name="Goodwin S.B."/>
            <person name="Berlin A.M."/>
            <person name="Figueroa M."/>
            <person name="Freitag M."/>
            <person name="Hane J.K."/>
            <person name="Henrissat B."/>
            <person name="Holman W.H."/>
            <person name="Kodira C.D."/>
            <person name="Martin J."/>
            <person name="Oliver R.P."/>
            <person name="Robbertse B."/>
            <person name="Schackwitz W."/>
            <person name="Schwartz D.C."/>
            <person name="Spatafora J.W."/>
            <person name="Turgeon B.G."/>
            <person name="Yandava C."/>
            <person name="Young S."/>
            <person name="Zhou S."/>
            <person name="Zeng Q."/>
            <person name="Grigoriev I.V."/>
            <person name="Ma L.-J."/>
            <person name="Ciuffetti L.M."/>
        </authorList>
    </citation>
    <scope>NUCLEOTIDE SEQUENCE [LARGE SCALE GENOMIC DNA]</scope>
    <source>
        <strain evidence="7">Pt-1C-BFP</strain>
    </source>
</reference>
<dbReference type="eggNOG" id="ENOG502SGEW">
    <property type="taxonomic scope" value="Eukaryota"/>
</dbReference>
<dbReference type="STRING" id="426418.B2VR98"/>
<organism evidence="6 7">
    <name type="scientific">Pyrenophora tritici-repentis (strain Pt-1C-BFP)</name>
    <name type="common">Wheat tan spot fungus</name>
    <name type="synonym">Drechslera tritici-repentis</name>
    <dbReference type="NCBI Taxonomy" id="426418"/>
    <lineage>
        <taxon>Eukaryota</taxon>
        <taxon>Fungi</taxon>
        <taxon>Dikarya</taxon>
        <taxon>Ascomycota</taxon>
        <taxon>Pezizomycotina</taxon>
        <taxon>Dothideomycetes</taxon>
        <taxon>Pleosporomycetidae</taxon>
        <taxon>Pleosporales</taxon>
        <taxon>Pleosporineae</taxon>
        <taxon>Pleosporaceae</taxon>
        <taxon>Pyrenophora</taxon>
    </lineage>
</organism>
<evidence type="ECO:0000256" key="2">
    <source>
        <dbReference type="ARBA" id="ARBA00023242"/>
    </source>
</evidence>
<dbReference type="GO" id="GO:0042148">
    <property type="term" value="P:DNA strand invasion"/>
    <property type="evidence" value="ECO:0007669"/>
    <property type="project" value="TreeGrafter"/>
</dbReference>
<dbReference type="SUPFAM" id="SSF52540">
    <property type="entry name" value="P-loop containing nucleoside triphosphate hydrolases"/>
    <property type="match status" value="1"/>
</dbReference>
<accession>B2VR98</accession>
<dbReference type="Gene3D" id="3.40.50.300">
    <property type="entry name" value="P-loop containing nucleotide triphosphate hydrolases"/>
    <property type="match status" value="1"/>
</dbReference>
<dbReference type="GO" id="GO:0005815">
    <property type="term" value="C:microtubule organizing center"/>
    <property type="evidence" value="ECO:0007669"/>
    <property type="project" value="TreeGrafter"/>
</dbReference>
<dbReference type="AlphaFoldDB" id="B2VR98"/>
<evidence type="ECO:0000256" key="4">
    <source>
        <dbReference type="SAM" id="MobiDB-lite"/>
    </source>
</evidence>
<evidence type="ECO:0000259" key="5">
    <source>
        <dbReference type="Pfam" id="PF08423"/>
    </source>
</evidence>
<keyword evidence="3" id="KW-0175">Coiled coil</keyword>
<dbReference type="Proteomes" id="UP000001471">
    <property type="component" value="Unassembled WGS sequence"/>
</dbReference>
<dbReference type="EMBL" id="DS231615">
    <property type="protein sequence ID" value="EDU39473.1"/>
    <property type="molecule type" value="Genomic_DNA"/>
</dbReference>
<dbReference type="GO" id="GO:0000724">
    <property type="term" value="P:double-strand break repair via homologous recombination"/>
    <property type="evidence" value="ECO:0007669"/>
    <property type="project" value="TreeGrafter"/>
</dbReference>
<gene>
    <name evidence="6" type="ORF">PTRG_00035</name>
</gene>
<sequence length="440" mass="48054">MDASVANVVTPPEHVEPVFASQLISDEKLDDLVDRVCHSRTSRRKCEKSRLKTNVRSVDDALGGGLESATVVCVSGEAAAGTSEICRTYLVSSLLQHANSTAAVIDTTGNFDIFRVHTLIVARLSAHVDGIPESLRSLLDPEKGVGIEEVAAMVLDRVNIMRVFDFEGVKEAVGEIEAALEKVEDEVERKNVVGLVGEEEEKRMNEREDMPNEPEKPKRTYVADSEDEEDGEEDEMLFNIETIETTTTTVAAPPVQIATLNISPSKPLEQQPSTIKFILIETLAQVINPLLKKDYIQANALSSAFLASLASITHKHNLHTLLINPIIPPRLPSPTRPPAANAPPPRQRQEPPPIPSVFASNTAVPALMSVLGRYTDLEVLVGKMPRRKGDAKLFYSESSRKQGVETVGVLEVVKDRTEGRNEAWAIFGESDKGIGDVMGK</sequence>
<feature type="region of interest" description="Disordered" evidence="4">
    <location>
        <begin position="329"/>
        <end position="356"/>
    </location>
</feature>
<dbReference type="GO" id="GO:0005657">
    <property type="term" value="C:replication fork"/>
    <property type="evidence" value="ECO:0007669"/>
    <property type="project" value="TreeGrafter"/>
</dbReference>
<name>B2VR98_PYRTR</name>
<protein>
    <recommendedName>
        <fullName evidence="5">Rad51-like C-terminal domain-containing protein</fullName>
    </recommendedName>
</protein>
<dbReference type="OMA" id="YGVVHCI"/>
<evidence type="ECO:0000313" key="7">
    <source>
        <dbReference type="Proteomes" id="UP000001471"/>
    </source>
</evidence>
<feature type="region of interest" description="Disordered" evidence="4">
    <location>
        <begin position="200"/>
        <end position="232"/>
    </location>
</feature>
<dbReference type="GO" id="GO:0008094">
    <property type="term" value="F:ATP-dependent activity, acting on DNA"/>
    <property type="evidence" value="ECO:0007669"/>
    <property type="project" value="TreeGrafter"/>
</dbReference>
<dbReference type="GO" id="GO:0000400">
    <property type="term" value="F:four-way junction DNA binding"/>
    <property type="evidence" value="ECO:0007669"/>
    <property type="project" value="TreeGrafter"/>
</dbReference>
<dbReference type="InterPro" id="IPR027417">
    <property type="entry name" value="P-loop_NTPase"/>
</dbReference>
<dbReference type="OrthoDB" id="336321at2759"/>
<dbReference type="RefSeq" id="XP_001930368.2">
    <property type="nucleotide sequence ID" value="XM_001930333.2"/>
</dbReference>
<proteinExistence type="predicted"/>
<feature type="domain" description="Rad51-like C-terminal" evidence="5">
    <location>
        <begin position="50"/>
        <end position="118"/>
    </location>
</feature>
<dbReference type="InterPro" id="IPR051988">
    <property type="entry name" value="HRR_RAD51_Paralog"/>
</dbReference>
<dbReference type="GO" id="GO:0033063">
    <property type="term" value="C:Rad51B-Rad51C-Rad51D-XRCC2 complex"/>
    <property type="evidence" value="ECO:0007669"/>
    <property type="project" value="TreeGrafter"/>
</dbReference>
<dbReference type="GO" id="GO:0003697">
    <property type="term" value="F:single-stranded DNA binding"/>
    <property type="evidence" value="ECO:0007669"/>
    <property type="project" value="TreeGrafter"/>
</dbReference>
<evidence type="ECO:0000256" key="3">
    <source>
        <dbReference type="SAM" id="Coils"/>
    </source>
</evidence>
<feature type="compositionally biased region" description="Basic and acidic residues" evidence="4">
    <location>
        <begin position="200"/>
        <end position="218"/>
    </location>
</feature>
<dbReference type="PANTHER" id="PTHR46457">
    <property type="entry name" value="DNA REPAIR PROTEIN RAD51 HOMOLOG 4"/>
    <property type="match status" value="1"/>
</dbReference>
<evidence type="ECO:0000313" key="6">
    <source>
        <dbReference type="EMBL" id="EDU39473.1"/>
    </source>
</evidence>
<keyword evidence="2" id="KW-0539">Nucleus</keyword>
<dbReference type="GeneID" id="6338363"/>
<dbReference type="GO" id="GO:0007131">
    <property type="term" value="P:reciprocal meiotic recombination"/>
    <property type="evidence" value="ECO:0007669"/>
    <property type="project" value="TreeGrafter"/>
</dbReference>
<dbReference type="InParanoid" id="B2VR98"/>
<feature type="compositionally biased region" description="Pro residues" evidence="4">
    <location>
        <begin position="329"/>
        <end position="355"/>
    </location>
</feature>
<comment type="subcellular location">
    <subcellularLocation>
        <location evidence="1">Nucleus</location>
    </subcellularLocation>
</comment>
<dbReference type="HOGENOM" id="CLU_706366_0_0_1"/>
<evidence type="ECO:0000256" key="1">
    <source>
        <dbReference type="ARBA" id="ARBA00004123"/>
    </source>
</evidence>
<dbReference type="Pfam" id="PF08423">
    <property type="entry name" value="Rad51"/>
    <property type="match status" value="1"/>
</dbReference>
<dbReference type="PANTHER" id="PTHR46457:SF1">
    <property type="entry name" value="DNA REPAIR PROTEIN RAD51 HOMOLOG 4"/>
    <property type="match status" value="1"/>
</dbReference>
<feature type="coiled-coil region" evidence="3">
    <location>
        <begin position="166"/>
        <end position="193"/>
    </location>
</feature>
<dbReference type="InterPro" id="IPR013632">
    <property type="entry name" value="Rad51_C"/>
</dbReference>
<dbReference type="KEGG" id="ptrr:6338363"/>
<dbReference type="GO" id="GO:0000723">
    <property type="term" value="P:telomere maintenance"/>
    <property type="evidence" value="ECO:0007669"/>
    <property type="project" value="TreeGrafter"/>
</dbReference>